<reference evidence="2" key="1">
    <citation type="submission" date="2020-03" db="EMBL/GenBank/DDBJ databases">
        <authorList>
            <person name="Weist P."/>
        </authorList>
    </citation>
    <scope>NUCLEOTIDE SEQUENCE</scope>
</reference>
<comment type="caution">
    <text evidence="2">The sequence shown here is derived from an EMBL/GenBank/DDBJ whole genome shotgun (WGS) entry which is preliminary data.</text>
</comment>
<feature type="region of interest" description="Disordered" evidence="1">
    <location>
        <begin position="1"/>
        <end position="106"/>
    </location>
</feature>
<feature type="compositionally biased region" description="Polar residues" evidence="1">
    <location>
        <begin position="33"/>
        <end position="53"/>
    </location>
</feature>
<evidence type="ECO:0000256" key="1">
    <source>
        <dbReference type="SAM" id="MobiDB-lite"/>
    </source>
</evidence>
<evidence type="ECO:0000313" key="2">
    <source>
        <dbReference type="EMBL" id="CAB1450545.1"/>
    </source>
</evidence>
<evidence type="ECO:0000313" key="3">
    <source>
        <dbReference type="Proteomes" id="UP001153269"/>
    </source>
</evidence>
<proteinExistence type="predicted"/>
<protein>
    <submittedName>
        <fullName evidence="2">Uncharacterized protein</fullName>
    </submittedName>
</protein>
<organism evidence="2 3">
    <name type="scientific">Pleuronectes platessa</name>
    <name type="common">European plaice</name>
    <dbReference type="NCBI Taxonomy" id="8262"/>
    <lineage>
        <taxon>Eukaryota</taxon>
        <taxon>Metazoa</taxon>
        <taxon>Chordata</taxon>
        <taxon>Craniata</taxon>
        <taxon>Vertebrata</taxon>
        <taxon>Euteleostomi</taxon>
        <taxon>Actinopterygii</taxon>
        <taxon>Neopterygii</taxon>
        <taxon>Teleostei</taxon>
        <taxon>Neoteleostei</taxon>
        <taxon>Acanthomorphata</taxon>
        <taxon>Carangaria</taxon>
        <taxon>Pleuronectiformes</taxon>
        <taxon>Pleuronectoidei</taxon>
        <taxon>Pleuronectidae</taxon>
        <taxon>Pleuronectes</taxon>
    </lineage>
</organism>
<keyword evidence="3" id="KW-1185">Reference proteome</keyword>
<gene>
    <name evidence="2" type="ORF">PLEPLA_LOCUS38237</name>
</gene>
<feature type="compositionally biased region" description="Basic and acidic residues" evidence="1">
    <location>
        <begin position="54"/>
        <end position="76"/>
    </location>
</feature>
<dbReference type="EMBL" id="CADEAL010004058">
    <property type="protein sequence ID" value="CAB1450545.1"/>
    <property type="molecule type" value="Genomic_DNA"/>
</dbReference>
<sequence length="184" mass="20211">MRGRRSRPAPPAPPSMAARPSAPPPTHPASTPKSQSAGHLQSDQAETSRQASLQDKDKDLQRTAKAAKELFKRPHPSEAALKTPAQLDCPISNAYPHPSTPLQQVDPSQANRYKDSLHLGHINCTSKDIVPLQEASIIILIDNHSRRRMWTHNAAPEDTKHNEGEEVVFFYPAGGHMVLLLFTG</sequence>
<name>A0A9N7VIY6_PLEPL</name>
<dbReference type="Proteomes" id="UP001153269">
    <property type="component" value="Unassembled WGS sequence"/>
</dbReference>
<dbReference type="AlphaFoldDB" id="A0A9N7VIY6"/>
<accession>A0A9N7VIY6</accession>